<sequence>MISYRIEIKVFTQQLLLLMILAVGMVQAQTVNLGEMTITEGTTVSTLFAFENEATGRLVNDGDFYVYSHFKNDGTATYAGNPNAGMTRFVGETGVQQIAGTQIAELNHVVFDNKSSQYPFLLEGIVSIAGRGDFINGVIEAKDDDGMIIFKEGAVHEQTSDRSHVDGFVQKQGSKRFIFPVGDGGYYRFDGVSSLETERAVYNTRYFYEDPDPIFPRDNKEAGISAIDDSEYWVIKQVEGDGMVNLTLSWRDVTTPAFILGESNKKIQIAQWDVAKNAWINLGGEVDPVKQTVTAAAEVEATSAFTFALVQGSLTDLSIAKTSFEKMVWEGDDLEYEIRVQNNSETNATDVVVVDNLPPGTHYKEMKVTSAFGLLEYAFEVNGQTLMWSIPKFLAGDEMIITLTVATGEEGTLINAVKVNSIEEDANTEDNEDDDVNKVHKFFIPNVITPNGDKDNETFQIKGLNKFKENQITIFNRWGDHVFETENYQNDWEAKGLVDGTYFYVLEVVLENGEQKEFKGWIQVIRDPLNEDK</sequence>
<dbReference type="NCBIfam" id="TIGR01451">
    <property type="entry name" value="B_ant_repeat"/>
    <property type="match status" value="1"/>
</dbReference>
<dbReference type="InterPro" id="IPR051172">
    <property type="entry name" value="Chlamydia_OmcB"/>
</dbReference>
<dbReference type="Pfam" id="PF01345">
    <property type="entry name" value="DUF11"/>
    <property type="match status" value="1"/>
</dbReference>
<dbReference type="AlphaFoldDB" id="L0FTW5"/>
<dbReference type="NCBIfam" id="TIGR04131">
    <property type="entry name" value="Bac_Flav_CTERM"/>
    <property type="match status" value="1"/>
</dbReference>
<dbReference type="InterPro" id="IPR001434">
    <property type="entry name" value="OmcB-like_DUF11"/>
</dbReference>
<dbReference type="PATRIC" id="fig|926556.3.peg.178"/>
<protein>
    <submittedName>
        <fullName evidence="2">Conserved repeat protein</fullName>
    </submittedName>
</protein>
<dbReference type="Pfam" id="PF13585">
    <property type="entry name" value="CHU_C"/>
    <property type="match status" value="1"/>
</dbReference>
<keyword evidence="3" id="KW-1185">Reference proteome</keyword>
<dbReference type="Proteomes" id="UP000010796">
    <property type="component" value="Chromosome"/>
</dbReference>
<dbReference type="RefSeq" id="WP_015264041.1">
    <property type="nucleotide sequence ID" value="NC_019904.1"/>
</dbReference>
<dbReference type="STRING" id="926556.Echvi_0176"/>
<feature type="domain" description="DUF11" evidence="1">
    <location>
        <begin position="316"/>
        <end position="433"/>
    </location>
</feature>
<evidence type="ECO:0000259" key="1">
    <source>
        <dbReference type="Pfam" id="PF01345"/>
    </source>
</evidence>
<organism evidence="2 3">
    <name type="scientific">Echinicola vietnamensis (strain DSM 17526 / LMG 23754 / KMM 6221)</name>
    <dbReference type="NCBI Taxonomy" id="926556"/>
    <lineage>
        <taxon>Bacteria</taxon>
        <taxon>Pseudomonadati</taxon>
        <taxon>Bacteroidota</taxon>
        <taxon>Cytophagia</taxon>
        <taxon>Cytophagales</taxon>
        <taxon>Cyclobacteriaceae</taxon>
        <taxon>Echinicola</taxon>
    </lineage>
</organism>
<accession>L0FTW5</accession>
<name>L0FTW5_ECHVK</name>
<dbReference type="PANTHER" id="PTHR34819:SF3">
    <property type="entry name" value="CELL SURFACE PROTEIN"/>
    <property type="match status" value="1"/>
</dbReference>
<dbReference type="InterPro" id="IPR026341">
    <property type="entry name" value="T9SS_type_B"/>
</dbReference>
<dbReference type="eggNOG" id="COG1361">
    <property type="taxonomic scope" value="Bacteria"/>
</dbReference>
<dbReference type="InterPro" id="IPR047589">
    <property type="entry name" value="DUF11_rpt"/>
</dbReference>
<evidence type="ECO:0000313" key="3">
    <source>
        <dbReference type="Proteomes" id="UP000010796"/>
    </source>
</evidence>
<dbReference type="EMBL" id="CP003346">
    <property type="protein sequence ID" value="AGA76473.1"/>
    <property type="molecule type" value="Genomic_DNA"/>
</dbReference>
<reference evidence="3" key="1">
    <citation type="submission" date="2012-02" db="EMBL/GenBank/DDBJ databases">
        <title>The complete genome of Echinicola vietnamensis DSM 17526.</title>
        <authorList>
            <person name="Lucas S."/>
            <person name="Copeland A."/>
            <person name="Lapidus A."/>
            <person name="Glavina del Rio T."/>
            <person name="Dalin E."/>
            <person name="Tice H."/>
            <person name="Bruce D."/>
            <person name="Goodwin L."/>
            <person name="Pitluck S."/>
            <person name="Peters L."/>
            <person name="Ovchinnikova G."/>
            <person name="Teshima H."/>
            <person name="Kyrpides N."/>
            <person name="Mavromatis K."/>
            <person name="Ivanova N."/>
            <person name="Brettin T."/>
            <person name="Detter J.C."/>
            <person name="Han C."/>
            <person name="Larimer F."/>
            <person name="Land M."/>
            <person name="Hauser L."/>
            <person name="Markowitz V."/>
            <person name="Cheng J.-F."/>
            <person name="Hugenholtz P."/>
            <person name="Woyke T."/>
            <person name="Wu D."/>
            <person name="Brambilla E."/>
            <person name="Klenk H.-P."/>
            <person name="Eisen J.A."/>
        </authorList>
    </citation>
    <scope>NUCLEOTIDE SEQUENCE [LARGE SCALE GENOMIC DNA]</scope>
    <source>
        <strain evidence="3">DSM 17526 / LMG 23754 / KMM 6221</strain>
    </source>
</reference>
<gene>
    <name evidence="2" type="ordered locus">Echvi_0176</name>
</gene>
<dbReference type="HOGENOM" id="CLU_415522_0_0_10"/>
<proteinExistence type="predicted"/>
<evidence type="ECO:0000313" key="2">
    <source>
        <dbReference type="EMBL" id="AGA76473.1"/>
    </source>
</evidence>
<dbReference type="Gene3D" id="2.60.40.1170">
    <property type="entry name" value="Mu homology domain, subdomain B"/>
    <property type="match status" value="1"/>
</dbReference>
<dbReference type="KEGG" id="evi:Echvi_0176"/>
<dbReference type="PANTHER" id="PTHR34819">
    <property type="entry name" value="LARGE CYSTEINE-RICH PERIPLASMIC PROTEIN OMCB"/>
    <property type="match status" value="1"/>
</dbReference>